<keyword evidence="4" id="KW-1185">Reference proteome</keyword>
<accession>E3BHC3</accession>
<dbReference type="InterPro" id="IPR040871">
    <property type="entry name" value="HopA1"/>
</dbReference>
<name>E3BHC3_9VIBR</name>
<dbReference type="Pfam" id="PF12920">
    <property type="entry name" value="TcdA_TcdB_pore"/>
    <property type="match status" value="1"/>
</dbReference>
<feature type="chain" id="PRO_5003166976" description="TcdA/TcdB toxin pore forming domain-containing protein" evidence="1">
    <location>
        <begin position="23"/>
        <end position="2282"/>
    </location>
</feature>
<evidence type="ECO:0000313" key="3">
    <source>
        <dbReference type="EMBL" id="EFP97543.1"/>
    </source>
</evidence>
<dbReference type="Proteomes" id="UP000002943">
    <property type="component" value="Unassembled WGS sequence"/>
</dbReference>
<dbReference type="eggNOG" id="COG2931">
    <property type="taxonomic scope" value="Bacteria"/>
</dbReference>
<protein>
    <recommendedName>
        <fullName evidence="2">TcdA/TcdB toxin pore forming domain-containing protein</fullName>
    </recommendedName>
</protein>
<gene>
    <name evidence="3" type="ORF">VIBC2010_09712</name>
</gene>
<feature type="signal peptide" evidence="1">
    <location>
        <begin position="1"/>
        <end position="22"/>
    </location>
</feature>
<dbReference type="RefSeq" id="WP_009600414.1">
    <property type="nucleotide sequence ID" value="NZ_AEIU01000056.1"/>
</dbReference>
<reference evidence="3 4" key="1">
    <citation type="journal article" date="2012" name="Int. J. Syst. Evol. Microbiol.">
        <title>Vibrio caribbeanicus sp. nov., isolated from the marine sponge Scleritoderma cyanea.</title>
        <authorList>
            <person name="Hoffmann M."/>
            <person name="Monday S.R."/>
            <person name="Allard M.W."/>
            <person name="Strain E.A."/>
            <person name="Whittaker P."/>
            <person name="Naum M."/>
            <person name="McCarthy P.J."/>
            <person name="Lopez J.V."/>
            <person name="Fischer M."/>
            <person name="Brown E.W."/>
        </authorList>
    </citation>
    <scope>NUCLEOTIDE SEQUENCE [LARGE SCALE GENOMIC DNA]</scope>
    <source>
        <strain evidence="3 4">ATCC BAA-2122</strain>
    </source>
</reference>
<dbReference type="Pfam" id="PF17914">
    <property type="entry name" value="HopA1"/>
    <property type="match status" value="1"/>
</dbReference>
<keyword evidence="1" id="KW-0732">Signal</keyword>
<dbReference type="STRING" id="796620.VIBC2010_09712"/>
<dbReference type="CDD" id="cd20495">
    <property type="entry name" value="C58_PaToxP-like"/>
    <property type="match status" value="1"/>
</dbReference>
<feature type="domain" description="TcdA/TcdB toxin pore forming" evidence="2">
    <location>
        <begin position="1037"/>
        <end position="1671"/>
    </location>
</feature>
<organism evidence="3 4">
    <name type="scientific">Vibrio caribbeanicus ATCC BAA-2122</name>
    <dbReference type="NCBI Taxonomy" id="796620"/>
    <lineage>
        <taxon>Bacteria</taxon>
        <taxon>Pseudomonadati</taxon>
        <taxon>Pseudomonadota</taxon>
        <taxon>Gammaproteobacteria</taxon>
        <taxon>Vibrionales</taxon>
        <taxon>Vibrionaceae</taxon>
        <taxon>Vibrio</taxon>
    </lineage>
</organism>
<dbReference type="InterPro" id="IPR024769">
    <property type="entry name" value="TcdA/TcdB_pore_forming"/>
</dbReference>
<proteinExistence type="predicted"/>
<dbReference type="EMBL" id="AEIU01000056">
    <property type="protein sequence ID" value="EFP97543.1"/>
    <property type="molecule type" value="Genomic_DNA"/>
</dbReference>
<evidence type="ECO:0000259" key="2">
    <source>
        <dbReference type="Pfam" id="PF12920"/>
    </source>
</evidence>
<evidence type="ECO:0000256" key="1">
    <source>
        <dbReference type="SAM" id="SignalP"/>
    </source>
</evidence>
<sequence>MKKTIISTTLASIFFTPCFVFAASENDIPSYSNSINVITGVEEQQFLNGYNTFLQAMRESRDSVKSNRDNANLVKEIKQRIKQDQGWSIETRQKYAILRDKVHQDFYDSYSGTKPQGLEELTVDEATNMFTQLREINRNDPKLEINIQGFSDRSISEISAAFFVSQAISARFVPASFYQDTLNESLFTSRITLNFSKKYLPQVTEALSKLFTGELEGIVRQAKVMAPSKFAVLTDQAVLYLEGAEIDNAQKVLNFLNQYIPEEAWIEHQPLGMVTLAKGRNYSESSRLAFSSHGGSRATVATSAILDNLIENESLAILLPEQLEQHGYQKGKIALVDKAFDYRSEFVRSLEAAHELASSPQQFLKKYTLDVTPLLTEKGPSKGKPVISGGTDGYQLNIQREHGRASKDLRVLRSPILDNTPTYVDIKKSADLGQMVVSATTEGGTIVVVDHSQSRYRVYFDKRPHAYVLYDNVVAMRDLSSGYRVEDSVKFDHGMDVTFLVYTELGWQSVVQKQSFNSFSDLEVRRTASTTAVPVMLNGENLSPIFEQSRSDTQNQLKKLAQRLGISTDNIEDLPYDPVEVKSVDTHSSLSQWNELRAKIKQKLTAQRKSLARQRLVELGKVKTPGYPNKEQAHEKLALLRKSLVELDNNAFGLVNLSRDIDVMWLNYQQKLEQGIDQLIVTDDSLRTGNVNKNQIHQRFLAAERDFGNLIGSKKIEFDDGYEHYQEVEIPGFEKLMSITQKQLILLGDNGLNARQKGALTKYINVHMDSEKTAKVLDYTSKFNREMSRIGGRVVASIPQDFVLALLGDGSGRCYPLVRAMSVASARGEQAIRNFSDKLFIGAANPQAVESQLLLDGLQNLHTNSDAKESSYLFGRLDIDSVITAVKRELAAYGKVSFALNTASHSMGLYAINDMGTKRYYFYDPNFSIVEFSSLKSLKKALESHLIVANMAEFYSADGTSGRPELSVVSIDTSVMADIEILPGQQVVNLTTDEPLAPIEDDESIIVLDQTEEQSRQDLSLRASLTKVSADKHARILSKTIASIVAEHQLPPEWIPVVASIEEVSSVRSAITFVSPDGIEEKRVEVAGTELVKVRDYLSEQFSSMKTSHNVASGERLNSFQFEDAEGVDGLNAAFAVQSIITWFQEKQRNQVSDPASESLRRALEIHSYVMAAQITHGVLNDAQHMVNLFKTAMTADTEVVSTTLSGIAGLANQGIGIAFGAVNIGLNSYELANAQNTQQEAVFATQLGFNTVGTALGGAAIGAGLVGASTTAVVLGEAGAIVGGLAVGFTALAEAFGKIALDAEQVGRYFHAVDQAYKKGGYRYDIENDILLPIPGAVIEKIDLSQGVIEIGSQKLYSSKHGKTGSGNLNYFFWAGDLPHAQNDKSKAISIRERLGYSGSHSIETNSSNIMLPATGESFIDYDYQILPGSTTRQDLGFDVLRKLETQGDFDFDFYVFPSEFIIRTMKEEFVDRTVEIDLGTQNRTIYTPKVGGFGARKLSYHLISQGGSHELFVQPQAHYQVSDLHSTSWNIDAREVNVGKPRFQEDILVLGDTKIDLSLSTSREANIFLSNGEVWHLNDSGLSLVETEYNLSEHAEGIQHHLQQMVKDHQILGNYVVVDNFEHAGELVGRAYYDVTKDRFIATNDVSIELTQHAELIDVQTQTALFFNKQYGQLWRTELSTGKLVAFYPVHKPVIQAISADFDAWIEAGSILVGASYKMPDQSTIRYLYRLTENGLMLTDIHGDRELFEAVSSQSINQASQLSPSYLAWMDVPLVDLPNDKRGRPQIADIIEIGMQRYTPVWLVKGKSHPLSIGFERPIEDLNLILVDDETQYFYSKNEHELYIQHQNSIKRVALQKDEQISAHDHVYVVRSNGEINLVLEDGQFSLVGLNKTWLQHFSNSWQSEIVSKLKGTKHQIMLYGLTDYNGAPLTVWYLPDEEKFVLLSTEWGSDKYKLVGSKDESTAWLFNVTSGNLATLQMFDIDQMYSFTPDFKFITDGLLQRPLVDTTFDQPLKNFSPSHDGFKAETLSGLVFNLGQSSTPVLTAVLDRWLENNHQDINGLLDRYATQKVVQFGETDQRWIVVETGQVLSFDFQDNMIWIGESSQGFEQIFYRPRSKQLFISGANGNIITALGYYEDVVRTKGVLTLISDELLSQDLNFSGIKDTDSLVLSSFGRENNYNFNNLIGEYLKIIVDEGSYSSVIDLSTFSSEQIVVQHSGDELTFVVDGKTSIVITDIDSASKKKMSVKISDKPSAIKILFIQEELDRLSIDGVFKISHLSI</sequence>
<comment type="caution">
    <text evidence="3">The sequence shown here is derived from an EMBL/GenBank/DDBJ whole genome shotgun (WGS) entry which is preliminary data.</text>
</comment>
<evidence type="ECO:0000313" key="4">
    <source>
        <dbReference type="Proteomes" id="UP000002943"/>
    </source>
</evidence>